<dbReference type="EMBL" id="CM056788">
    <property type="protein sequence ID" value="KAJ8731037.1"/>
    <property type="molecule type" value="Genomic_DNA"/>
</dbReference>
<protein>
    <submittedName>
        <fullName evidence="1">Uncharacterized protein</fullName>
    </submittedName>
</protein>
<evidence type="ECO:0000313" key="2">
    <source>
        <dbReference type="Proteomes" id="UP001231649"/>
    </source>
</evidence>
<name>A0ACC2R1S9_9NEOP</name>
<keyword evidence="2" id="KW-1185">Reference proteome</keyword>
<organism evidence="1 2">
    <name type="scientific">Mythimna loreyi</name>
    <dbReference type="NCBI Taxonomy" id="667449"/>
    <lineage>
        <taxon>Eukaryota</taxon>
        <taxon>Metazoa</taxon>
        <taxon>Ecdysozoa</taxon>
        <taxon>Arthropoda</taxon>
        <taxon>Hexapoda</taxon>
        <taxon>Insecta</taxon>
        <taxon>Pterygota</taxon>
        <taxon>Neoptera</taxon>
        <taxon>Endopterygota</taxon>
        <taxon>Lepidoptera</taxon>
        <taxon>Glossata</taxon>
        <taxon>Ditrysia</taxon>
        <taxon>Noctuoidea</taxon>
        <taxon>Noctuidae</taxon>
        <taxon>Noctuinae</taxon>
        <taxon>Hadenini</taxon>
        <taxon>Mythimna</taxon>
    </lineage>
</organism>
<comment type="caution">
    <text evidence="1">The sequence shown here is derived from an EMBL/GenBank/DDBJ whole genome shotgun (WGS) entry which is preliminary data.</text>
</comment>
<accession>A0ACC2R1S9</accession>
<proteinExistence type="predicted"/>
<dbReference type="Proteomes" id="UP001231649">
    <property type="component" value="Chromosome 12"/>
</dbReference>
<evidence type="ECO:0000313" key="1">
    <source>
        <dbReference type="EMBL" id="KAJ8731037.1"/>
    </source>
</evidence>
<gene>
    <name evidence="1" type="ORF">PYW08_002450</name>
</gene>
<reference evidence="1" key="1">
    <citation type="submission" date="2023-03" db="EMBL/GenBank/DDBJ databases">
        <title>Chromosome-level genomes of two armyworms, Mythimna separata and Mythimna loreyi, provide insights into the biosynthesis and reception of sex pheromones.</title>
        <authorList>
            <person name="Zhao H."/>
        </authorList>
    </citation>
    <scope>NUCLEOTIDE SEQUENCE</scope>
    <source>
        <strain evidence="1">BeijingLab</strain>
    </source>
</reference>
<sequence length="492" mass="54956">MNPSRRTANVSVVIDEPPGSTVSDRPRPSPQNFYAFVPFACAQYGAPFCVKINVEEQAEYIRVEEKSKKPRSQRPRDVLPVHTSRQAVTAEEQESDETERRSDVVTVVLTAVQDAAGNLLELVFDRSRIPNLLIKVIGISARFQPQLYKLTVKWTPLSLTAMYQFSKIISQLTEICLDGSPLAGRNYNMLLEPPSRLYYLSLMGCKLDDEDCVLFAELLTPPRAAASSLHVLLLANNKIGNEGAHALAQTLRTNRSLHYLNLAGNRITDSGAISILRTLMEFPLTKEESRAKSLRHIQFLKQRADVYAHFMKELTKEDKSVFDIRMTKRIKPLRGQRTSPEYSAFDTLAQRANVMTDKLIGTFSDPFTSDKTVVHGEQLYCVGNMALCGLNLSYNDLRFPSITCLWDVLKQQHGLVTTRSEPGLLRVRVEGNNLPVSCCEALQCIDELLEHAVARISRLVLPGIGKGTRGVTTKSKLTANSRLGMSHKPPTV</sequence>